<protein>
    <submittedName>
        <fullName evidence="8">Iron permease FTR1</fullName>
    </submittedName>
</protein>
<keyword evidence="5 7" id="KW-1133">Transmembrane helix</keyword>
<keyword evidence="9" id="KW-1185">Reference proteome</keyword>
<feature type="transmembrane region" description="Helical" evidence="7">
    <location>
        <begin position="86"/>
        <end position="108"/>
    </location>
</feature>
<evidence type="ECO:0000256" key="7">
    <source>
        <dbReference type="SAM" id="Phobius"/>
    </source>
</evidence>
<dbReference type="InterPro" id="IPR004923">
    <property type="entry name" value="FTR1/Fip1/EfeU"/>
</dbReference>
<name>A0A1Y2BYD3_9FUNG</name>
<evidence type="ECO:0000313" key="8">
    <source>
        <dbReference type="EMBL" id="ORY39647.1"/>
    </source>
</evidence>
<evidence type="ECO:0000256" key="4">
    <source>
        <dbReference type="ARBA" id="ARBA00022692"/>
    </source>
</evidence>
<dbReference type="GO" id="GO:0033573">
    <property type="term" value="C:high-affinity iron permease complex"/>
    <property type="evidence" value="ECO:0007669"/>
    <property type="project" value="InterPro"/>
</dbReference>
<accession>A0A1Y2BYD3</accession>
<reference evidence="8 9" key="1">
    <citation type="submission" date="2016-07" db="EMBL/GenBank/DDBJ databases">
        <title>Pervasive Adenine N6-methylation of Active Genes in Fungi.</title>
        <authorList>
            <consortium name="DOE Joint Genome Institute"/>
            <person name="Mondo S.J."/>
            <person name="Dannebaum R.O."/>
            <person name="Kuo R.C."/>
            <person name="Labutti K."/>
            <person name="Haridas S."/>
            <person name="Kuo A."/>
            <person name="Salamov A."/>
            <person name="Ahrendt S.R."/>
            <person name="Lipzen A."/>
            <person name="Sullivan W."/>
            <person name="Andreopoulos W.B."/>
            <person name="Clum A."/>
            <person name="Lindquist E."/>
            <person name="Daum C."/>
            <person name="Ramamoorthy G.K."/>
            <person name="Gryganskyi A."/>
            <person name="Culley D."/>
            <person name="Magnuson J.K."/>
            <person name="James T.Y."/>
            <person name="O'Malley M.A."/>
            <person name="Stajich J.E."/>
            <person name="Spatafora J.W."/>
            <person name="Visel A."/>
            <person name="Grigoriev I.V."/>
        </authorList>
    </citation>
    <scope>NUCLEOTIDE SEQUENCE [LARGE SCALE GENOMIC DNA]</scope>
    <source>
        <strain evidence="8 9">JEL800</strain>
    </source>
</reference>
<keyword evidence="6 7" id="KW-0472">Membrane</keyword>
<keyword evidence="3" id="KW-0406">Ion transport</keyword>
<dbReference type="OrthoDB" id="4364at2759"/>
<dbReference type="PANTHER" id="PTHR31632:SF2">
    <property type="entry name" value="PLASMA MEMBRANE IRON PERMEASE"/>
    <property type="match status" value="1"/>
</dbReference>
<feature type="transmembrane region" description="Helical" evidence="7">
    <location>
        <begin position="205"/>
        <end position="224"/>
    </location>
</feature>
<dbReference type="GO" id="GO:0015093">
    <property type="term" value="F:ferrous iron transmembrane transporter activity"/>
    <property type="evidence" value="ECO:0007669"/>
    <property type="project" value="TreeGrafter"/>
</dbReference>
<sequence>MAIGFSFPVFFVILRECTEAAIIVSILLSYVRNNFKKEEESAIRRALNIAVWVGTGLGLFLSLAIGGVFLYILFRYTTDLWKQAEALWEAIFMLIASVVMTIMAFAFLKSDQLTSRWEKKLHAKLGKQQVTTSEAQTQETASLNGSGSSQNALTQAGRFANLKQSLVEGWKNPLFWLPFLTVIREGLEGMVFLGGSALSEPAGNIPLAVLAGLLAGALIGYIVYKAGNSMKLHTFFVSASIFLLYIAAGLISKSVGEFEIDAWNKGLGVVDSDDAGYYRIDTNVWHVNCCNPEDRSQFGWQMFSAILGWTNNATIGTITVYILFWLIIAAVLVFLKLKDRKAKAASKHDAPVEPSAVLSH</sequence>
<feature type="transmembrane region" description="Helical" evidence="7">
    <location>
        <begin position="49"/>
        <end position="74"/>
    </location>
</feature>
<dbReference type="Proteomes" id="UP000193642">
    <property type="component" value="Unassembled WGS sequence"/>
</dbReference>
<gene>
    <name evidence="8" type="ORF">BCR33DRAFT_853410</name>
</gene>
<dbReference type="STRING" id="329046.A0A1Y2BYD3"/>
<feature type="transmembrane region" description="Helical" evidence="7">
    <location>
        <begin position="313"/>
        <end position="335"/>
    </location>
</feature>
<keyword evidence="3" id="KW-0408">Iron</keyword>
<evidence type="ECO:0000256" key="6">
    <source>
        <dbReference type="ARBA" id="ARBA00023136"/>
    </source>
</evidence>
<evidence type="ECO:0000313" key="9">
    <source>
        <dbReference type="Proteomes" id="UP000193642"/>
    </source>
</evidence>
<comment type="similarity">
    <text evidence="2">Belongs to the oxidase-dependent Fe transporter (OFeT) (TC 9.A.10.1) family.</text>
</comment>
<evidence type="ECO:0000256" key="3">
    <source>
        <dbReference type="ARBA" id="ARBA00022496"/>
    </source>
</evidence>
<feature type="transmembrane region" description="Helical" evidence="7">
    <location>
        <begin position="6"/>
        <end position="28"/>
    </location>
</feature>
<dbReference type="Pfam" id="PF03239">
    <property type="entry name" value="FTR1"/>
    <property type="match status" value="1"/>
</dbReference>
<comment type="subcellular location">
    <subcellularLocation>
        <location evidence="1">Membrane</location>
        <topology evidence="1">Multi-pass membrane protein</topology>
    </subcellularLocation>
</comment>
<organism evidence="8 9">
    <name type="scientific">Rhizoclosmatium globosum</name>
    <dbReference type="NCBI Taxonomy" id="329046"/>
    <lineage>
        <taxon>Eukaryota</taxon>
        <taxon>Fungi</taxon>
        <taxon>Fungi incertae sedis</taxon>
        <taxon>Chytridiomycota</taxon>
        <taxon>Chytridiomycota incertae sedis</taxon>
        <taxon>Chytridiomycetes</taxon>
        <taxon>Chytridiales</taxon>
        <taxon>Chytriomycetaceae</taxon>
        <taxon>Rhizoclosmatium</taxon>
    </lineage>
</organism>
<keyword evidence="3" id="KW-0813">Transport</keyword>
<evidence type="ECO:0000256" key="5">
    <source>
        <dbReference type="ARBA" id="ARBA00022989"/>
    </source>
</evidence>
<evidence type="ECO:0000256" key="1">
    <source>
        <dbReference type="ARBA" id="ARBA00004141"/>
    </source>
</evidence>
<dbReference type="AlphaFoldDB" id="A0A1Y2BYD3"/>
<evidence type="ECO:0000256" key="2">
    <source>
        <dbReference type="ARBA" id="ARBA00008333"/>
    </source>
</evidence>
<dbReference type="PANTHER" id="PTHR31632">
    <property type="entry name" value="IRON TRANSPORTER FTH1"/>
    <property type="match status" value="1"/>
</dbReference>
<feature type="transmembrane region" description="Helical" evidence="7">
    <location>
        <begin position="236"/>
        <end position="255"/>
    </location>
</feature>
<comment type="caution">
    <text evidence="8">The sequence shown here is derived from an EMBL/GenBank/DDBJ whole genome shotgun (WGS) entry which is preliminary data.</text>
</comment>
<keyword evidence="3" id="KW-0410">Iron transport</keyword>
<dbReference type="EMBL" id="MCGO01000039">
    <property type="protein sequence ID" value="ORY39647.1"/>
    <property type="molecule type" value="Genomic_DNA"/>
</dbReference>
<proteinExistence type="inferred from homology"/>
<keyword evidence="4 7" id="KW-0812">Transmembrane</keyword>